<dbReference type="STRING" id="1914963.AWW67_07930"/>
<keyword evidence="4 6" id="KW-1133">Transmembrane helix</keyword>
<dbReference type="InterPro" id="IPR025857">
    <property type="entry name" value="MacB_PCD"/>
</dbReference>
<dbReference type="Pfam" id="PF02687">
    <property type="entry name" value="FtsX"/>
    <property type="match status" value="2"/>
</dbReference>
<sequence>MVFSLAIGMFCFIIASVYIDFEYTRNSNHKDADRVYRVMVEMVEDGRHTYLPYSFASEIGVLHPEIESVSLLDIVPGGELYLTTNEEDYIKERSCYYADEGLFDVFTFPLKFGSQANAFSEINNVVISANLSEILFKDENPIGKSINVHKKGTFQVSGVFEDVPSKSLLNPGIVFTREQMYKDDPRRKDSWVNFTHVKVMNGVNQYELEENLFRTYKNLFPEGKFVGVFSENLNDTYWGYSYADYAGGAQNSSFIGANKALINTVGYVALGILLCAIVGYLSLSLGLSLKRSKEIGVRKVNGANRKDIQQQLLSESIFYAFMALLITIVSLELTGDYFTKLFGVPIGIDYSKFDLLIELFVFTLITGILAGLYPAFVISKLNPVKILTGYNGPQSAGFGLKRVLLIIQLVVTIILVFGTVVQIEQVKKMLSFDFGYNKESLLAFQIERDTKIQENYTAILNEIQSLEGVKRTSGGPFPYTMNGYRSLKYDKGDTLIQDDVALVLVANNYFDLMDIDIVEGNSFTESNVPSIYSTCVINEALAKQLGDNIVGQVINFGDVNRRVLGVAKDYTDWGLSSPDADPRVFVVSEKNSFHSILIKHDGEHTAQLIRKLEAVWRSHERVISPEVINLETKKDWTVDREEKATTLTGFLSTMVFVLSLLNLLGYSVMYAGSKLKNISIRRILGAESLELFLHLVKPFFTSLGVSLTIALPIAYWLMNQYLNDYAVRIDLNPLQAILVSFIMFLAVLLVVGFQLLKTSRVNAIDKLKE</sequence>
<accession>A0A150XRL0</accession>
<dbReference type="AlphaFoldDB" id="A0A150XRL0"/>
<dbReference type="InterPro" id="IPR003838">
    <property type="entry name" value="ABC3_permease_C"/>
</dbReference>
<dbReference type="PANTHER" id="PTHR30572">
    <property type="entry name" value="MEMBRANE COMPONENT OF TRANSPORTER-RELATED"/>
    <property type="match status" value="1"/>
</dbReference>
<evidence type="ECO:0000256" key="4">
    <source>
        <dbReference type="ARBA" id="ARBA00022989"/>
    </source>
</evidence>
<feature type="transmembrane region" description="Helical" evidence="6">
    <location>
        <begin position="267"/>
        <end position="289"/>
    </location>
</feature>
<dbReference type="GO" id="GO:0005886">
    <property type="term" value="C:plasma membrane"/>
    <property type="evidence" value="ECO:0007669"/>
    <property type="project" value="UniProtKB-SubCell"/>
</dbReference>
<dbReference type="PANTHER" id="PTHR30572:SF18">
    <property type="entry name" value="ABC-TYPE MACROLIDE FAMILY EXPORT SYSTEM PERMEASE COMPONENT 2"/>
    <property type="match status" value="1"/>
</dbReference>
<dbReference type="Pfam" id="PF12704">
    <property type="entry name" value="MacB_PCD"/>
    <property type="match status" value="2"/>
</dbReference>
<dbReference type="Proteomes" id="UP000075663">
    <property type="component" value="Unassembled WGS sequence"/>
</dbReference>
<comment type="caution">
    <text evidence="9">The sequence shown here is derived from an EMBL/GenBank/DDBJ whole genome shotgun (WGS) entry which is preliminary data.</text>
</comment>
<feature type="transmembrane region" description="Helical" evidence="6">
    <location>
        <begin position="650"/>
        <end position="671"/>
    </location>
</feature>
<feature type="transmembrane region" description="Helical" evidence="6">
    <location>
        <begin position="737"/>
        <end position="756"/>
    </location>
</feature>
<feature type="transmembrane region" description="Helical" evidence="6">
    <location>
        <begin position="691"/>
        <end position="717"/>
    </location>
</feature>
<evidence type="ECO:0000259" key="8">
    <source>
        <dbReference type="Pfam" id="PF12704"/>
    </source>
</evidence>
<keyword evidence="5 6" id="KW-0472">Membrane</keyword>
<evidence type="ECO:0000256" key="6">
    <source>
        <dbReference type="SAM" id="Phobius"/>
    </source>
</evidence>
<feature type="domain" description="MacB-like periplasmic core" evidence="8">
    <location>
        <begin position="2"/>
        <end position="210"/>
    </location>
</feature>
<dbReference type="GO" id="GO:0022857">
    <property type="term" value="F:transmembrane transporter activity"/>
    <property type="evidence" value="ECO:0007669"/>
    <property type="project" value="TreeGrafter"/>
</dbReference>
<evidence type="ECO:0008006" key="11">
    <source>
        <dbReference type="Google" id="ProtNLM"/>
    </source>
</evidence>
<evidence type="ECO:0000256" key="1">
    <source>
        <dbReference type="ARBA" id="ARBA00004651"/>
    </source>
</evidence>
<gene>
    <name evidence="9" type="ORF">AWW67_07930</name>
</gene>
<dbReference type="InterPro" id="IPR050250">
    <property type="entry name" value="Macrolide_Exporter_MacB"/>
</dbReference>
<evidence type="ECO:0000313" key="9">
    <source>
        <dbReference type="EMBL" id="KYG81275.1"/>
    </source>
</evidence>
<evidence type="ECO:0000259" key="7">
    <source>
        <dbReference type="Pfam" id="PF02687"/>
    </source>
</evidence>
<keyword evidence="2" id="KW-1003">Cell membrane</keyword>
<evidence type="ECO:0000313" key="10">
    <source>
        <dbReference type="Proteomes" id="UP000075663"/>
    </source>
</evidence>
<evidence type="ECO:0000256" key="5">
    <source>
        <dbReference type="ARBA" id="ARBA00023136"/>
    </source>
</evidence>
<evidence type="ECO:0000256" key="3">
    <source>
        <dbReference type="ARBA" id="ARBA00022692"/>
    </source>
</evidence>
<comment type="subcellular location">
    <subcellularLocation>
        <location evidence="1">Cell membrane</location>
        <topology evidence="1">Multi-pass membrane protein</topology>
    </subcellularLocation>
</comment>
<proteinExistence type="predicted"/>
<feature type="transmembrane region" description="Helical" evidence="6">
    <location>
        <begin position="316"/>
        <end position="335"/>
    </location>
</feature>
<name>A0A150XRL0_9BACT</name>
<evidence type="ECO:0000256" key="2">
    <source>
        <dbReference type="ARBA" id="ARBA00022475"/>
    </source>
</evidence>
<reference evidence="9 10" key="1">
    <citation type="submission" date="2016-01" db="EMBL/GenBank/DDBJ databases">
        <title>Genome sequencing of Roseivirga seohaensis SW-152.</title>
        <authorList>
            <person name="Selvaratnam C."/>
            <person name="Thevarajoo S."/>
            <person name="Goh K.M."/>
            <person name="Ee R."/>
            <person name="Chan K.-G."/>
            <person name="Chong C.S."/>
        </authorList>
    </citation>
    <scope>NUCLEOTIDE SEQUENCE [LARGE SCALE GENOMIC DNA]</scope>
    <source>
        <strain evidence="9 10">SW-152</strain>
    </source>
</reference>
<protein>
    <recommendedName>
        <fullName evidence="11">ABC3 transporter permease protein domain-containing protein</fullName>
    </recommendedName>
</protein>
<feature type="transmembrane region" description="Helical" evidence="6">
    <location>
        <begin position="355"/>
        <end position="378"/>
    </location>
</feature>
<feature type="domain" description="ABC3 transporter permease C-terminal" evidence="7">
    <location>
        <begin position="268"/>
        <end position="383"/>
    </location>
</feature>
<feature type="domain" description="MacB-like periplasmic core" evidence="8">
    <location>
        <begin position="407"/>
        <end position="613"/>
    </location>
</feature>
<keyword evidence="3 6" id="KW-0812">Transmembrane</keyword>
<organism evidence="9 10">
    <name type="scientific">Roseivirga seohaensis</name>
    <dbReference type="NCBI Taxonomy" id="1914963"/>
    <lineage>
        <taxon>Bacteria</taxon>
        <taxon>Pseudomonadati</taxon>
        <taxon>Bacteroidota</taxon>
        <taxon>Cytophagia</taxon>
        <taxon>Cytophagales</taxon>
        <taxon>Roseivirgaceae</taxon>
        <taxon>Roseivirga</taxon>
    </lineage>
</organism>
<dbReference type="EMBL" id="LRPB01000045">
    <property type="protein sequence ID" value="KYG81275.1"/>
    <property type="molecule type" value="Genomic_DNA"/>
</dbReference>
<feature type="domain" description="ABC3 transporter permease C-terminal" evidence="7">
    <location>
        <begin position="650"/>
        <end position="762"/>
    </location>
</feature>
<feature type="transmembrane region" description="Helical" evidence="6">
    <location>
        <begin position="399"/>
        <end position="421"/>
    </location>
</feature>